<dbReference type="AlphaFoldDB" id="A0A6C0BPQ6"/>
<evidence type="ECO:0000313" key="2">
    <source>
        <dbReference type="EMBL" id="QHS93589.1"/>
    </source>
</evidence>
<organism evidence="2">
    <name type="scientific">viral metagenome</name>
    <dbReference type="NCBI Taxonomy" id="1070528"/>
    <lineage>
        <taxon>unclassified sequences</taxon>
        <taxon>metagenomes</taxon>
        <taxon>organismal metagenomes</taxon>
    </lineage>
</organism>
<accession>A0A6C0BPQ6</accession>
<sequence length="73" mass="8669">MELTLLVMGMVAYELYFDVNCHFYDDPIKLTVPLLVIFACEYLGITSICVVLWFIYIFLTLLYVLIWIHKKSR</sequence>
<dbReference type="EMBL" id="MN739207">
    <property type="protein sequence ID" value="QHS93589.1"/>
    <property type="molecule type" value="Genomic_DNA"/>
</dbReference>
<feature type="transmembrane region" description="Helical" evidence="1">
    <location>
        <begin position="42"/>
        <end position="68"/>
    </location>
</feature>
<reference evidence="2" key="1">
    <citation type="journal article" date="2020" name="Nature">
        <title>Giant virus diversity and host interactions through global metagenomics.</title>
        <authorList>
            <person name="Schulz F."/>
            <person name="Roux S."/>
            <person name="Paez-Espino D."/>
            <person name="Jungbluth S."/>
            <person name="Walsh D.A."/>
            <person name="Denef V.J."/>
            <person name="McMahon K.D."/>
            <person name="Konstantinidis K.T."/>
            <person name="Eloe-Fadrosh E.A."/>
            <person name="Kyrpides N.C."/>
            <person name="Woyke T."/>
        </authorList>
    </citation>
    <scope>NUCLEOTIDE SEQUENCE</scope>
    <source>
        <strain evidence="2">GVMAG-M-3300018080-19</strain>
    </source>
</reference>
<name>A0A6C0BPQ6_9ZZZZ</name>
<protein>
    <submittedName>
        <fullName evidence="2">Uncharacterized protein</fullName>
    </submittedName>
</protein>
<keyword evidence="1" id="KW-1133">Transmembrane helix</keyword>
<keyword evidence="1" id="KW-0812">Transmembrane</keyword>
<proteinExistence type="predicted"/>
<keyword evidence="1" id="KW-0472">Membrane</keyword>
<evidence type="ECO:0000256" key="1">
    <source>
        <dbReference type="SAM" id="Phobius"/>
    </source>
</evidence>